<dbReference type="FunFam" id="3.40.33.10:FF:000010">
    <property type="entry name" value="Predicted protein"/>
    <property type="match status" value="1"/>
</dbReference>
<protein>
    <recommendedName>
        <fullName evidence="4">SCP domain-containing protein</fullName>
    </recommendedName>
</protein>
<dbReference type="Proteomes" id="UP001432146">
    <property type="component" value="Unassembled WGS sequence"/>
</dbReference>
<dbReference type="GO" id="GO:0005576">
    <property type="term" value="C:extracellular region"/>
    <property type="evidence" value="ECO:0007669"/>
    <property type="project" value="UniProtKB-SubCell"/>
</dbReference>
<evidence type="ECO:0000256" key="3">
    <source>
        <dbReference type="SAM" id="MobiDB-lite"/>
    </source>
</evidence>
<dbReference type="PANTHER" id="PTHR10334">
    <property type="entry name" value="CYSTEINE-RICH SECRETORY PROTEIN-RELATED"/>
    <property type="match status" value="1"/>
</dbReference>
<organism evidence="5 6">
    <name type="scientific">Tetragonisca angustula</name>
    <dbReference type="NCBI Taxonomy" id="166442"/>
    <lineage>
        <taxon>Eukaryota</taxon>
        <taxon>Metazoa</taxon>
        <taxon>Ecdysozoa</taxon>
        <taxon>Arthropoda</taxon>
        <taxon>Hexapoda</taxon>
        <taxon>Insecta</taxon>
        <taxon>Pterygota</taxon>
        <taxon>Neoptera</taxon>
        <taxon>Endopterygota</taxon>
        <taxon>Hymenoptera</taxon>
        <taxon>Apocrita</taxon>
        <taxon>Aculeata</taxon>
        <taxon>Apoidea</taxon>
        <taxon>Anthophila</taxon>
        <taxon>Apidae</taxon>
        <taxon>Tetragonisca</taxon>
    </lineage>
</organism>
<dbReference type="Pfam" id="PF00188">
    <property type="entry name" value="CAP"/>
    <property type="match status" value="1"/>
</dbReference>
<comment type="caution">
    <text evidence="5">The sequence shown here is derived from an EMBL/GenBank/DDBJ whole genome shotgun (WGS) entry which is preliminary data.</text>
</comment>
<keyword evidence="6" id="KW-1185">Reference proteome</keyword>
<feature type="compositionally biased region" description="Basic and acidic residues" evidence="3">
    <location>
        <begin position="414"/>
        <end position="425"/>
    </location>
</feature>
<dbReference type="InterPro" id="IPR035940">
    <property type="entry name" value="CAP_sf"/>
</dbReference>
<feature type="compositionally biased region" description="Acidic residues" evidence="3">
    <location>
        <begin position="457"/>
        <end position="469"/>
    </location>
</feature>
<proteinExistence type="predicted"/>
<gene>
    <name evidence="5" type="ORF">QLX08_001197</name>
</gene>
<dbReference type="SMART" id="SM00198">
    <property type="entry name" value="SCP"/>
    <property type="match status" value="1"/>
</dbReference>
<feature type="region of interest" description="Disordered" evidence="3">
    <location>
        <begin position="266"/>
        <end position="303"/>
    </location>
</feature>
<comment type="subcellular location">
    <subcellularLocation>
        <location evidence="1">Secreted</location>
    </subcellularLocation>
</comment>
<dbReference type="InterPro" id="IPR014044">
    <property type="entry name" value="CAP_dom"/>
</dbReference>
<dbReference type="AlphaFoldDB" id="A0AAW1AG72"/>
<sequence>MENFPPNFVVDFLTLHNEYRAVHRSTPLKIDDKLNQLAQEWADELARMAILQYRSDPEYGENIYRSFWRDVPYRIKPQDPLEYWYGEGNYFKYGDEAKDLDAVRHFTQLIWKKTESIGLGLANDDSGKFYLVCIYHPPGNVAGEFVENVLPPTQEEELELSPDEAKIIEKIQSDLNVARSMERIYAVPSEMLRVWSIWLGKIGEIADEWQRWLRAHIDFAARLAEELQKADRALKLGEEGPTEEPNKVTVDQEVLEEIPEGKLREKENSEAMLVASKSGETAPEDSRKTVEEKSKVTSEMANEEDEFTKIWPIGTPWEHLGTEDDSDSEPFERLPLPRTEEEMRALLKKFTHEATVYRSYYKHWKETAEQAIKVVGGRSVLATFLVQGLDKHGRVKQPESRVPRRAERAKRREKVGTESDVKSLDEEPTQPAISENDTAVTAVDELEEQLDEVKEEEKEEEEEEEEEENPPSNPEPSEEPSKLSPVSSRATRETASRTTDESEGMAPVTSYLVAAVEADDFTRECARSLEPVPYIFYLRAEPDIEIATEHDDELVIAADPDRENVAGPYKRLFFNLTDKPCMGGKPWIL</sequence>
<reference evidence="5 6" key="1">
    <citation type="submission" date="2024-05" db="EMBL/GenBank/DDBJ databases">
        <title>The nuclear and mitochondrial genome assemblies of Tetragonisca angustula (Apidae: Meliponini), a tiny yet remarkable pollinator in the Neotropics.</title>
        <authorList>
            <person name="Ferrari R."/>
            <person name="Ricardo P.C."/>
            <person name="Dias F.C."/>
            <person name="Araujo N.S."/>
            <person name="Soares D.O."/>
            <person name="Zhou Q.-S."/>
            <person name="Zhu C.-D."/>
            <person name="Coutinho L."/>
            <person name="Airas M.C."/>
            <person name="Batista T.M."/>
        </authorList>
    </citation>
    <scope>NUCLEOTIDE SEQUENCE [LARGE SCALE GENOMIC DNA]</scope>
    <source>
        <strain evidence="5">ASF017062</strain>
        <tissue evidence="5">Abdomen</tissue>
    </source>
</reference>
<accession>A0AAW1AG72</accession>
<name>A0AAW1AG72_9HYME</name>
<feature type="compositionally biased region" description="Basic and acidic residues" evidence="3">
    <location>
        <begin position="284"/>
        <end position="296"/>
    </location>
</feature>
<evidence type="ECO:0000313" key="6">
    <source>
        <dbReference type="Proteomes" id="UP001432146"/>
    </source>
</evidence>
<dbReference type="InterPro" id="IPR001283">
    <property type="entry name" value="CRISP-related"/>
</dbReference>
<feature type="compositionally biased region" description="Basic and acidic residues" evidence="3">
    <location>
        <begin position="391"/>
        <end position="406"/>
    </location>
</feature>
<evidence type="ECO:0000259" key="4">
    <source>
        <dbReference type="SMART" id="SM00198"/>
    </source>
</evidence>
<feature type="domain" description="SCP" evidence="4">
    <location>
        <begin position="7"/>
        <end position="143"/>
    </location>
</feature>
<evidence type="ECO:0000256" key="1">
    <source>
        <dbReference type="ARBA" id="ARBA00004613"/>
    </source>
</evidence>
<dbReference type="Gene3D" id="3.40.33.10">
    <property type="entry name" value="CAP"/>
    <property type="match status" value="1"/>
</dbReference>
<dbReference type="CDD" id="cd05382">
    <property type="entry name" value="CAP_GAPR1-like"/>
    <property type="match status" value="1"/>
</dbReference>
<dbReference type="SUPFAM" id="SSF55797">
    <property type="entry name" value="PR-1-like"/>
    <property type="match status" value="1"/>
</dbReference>
<feature type="compositionally biased region" description="Basic and acidic residues" evidence="3">
    <location>
        <begin position="490"/>
        <end position="500"/>
    </location>
</feature>
<evidence type="ECO:0000313" key="5">
    <source>
        <dbReference type="EMBL" id="KAK9309005.1"/>
    </source>
</evidence>
<dbReference type="InterPro" id="IPR034113">
    <property type="entry name" value="SCP_GAPR1-like"/>
</dbReference>
<feature type="region of interest" description="Disordered" evidence="3">
    <location>
        <begin position="391"/>
        <end position="505"/>
    </location>
</feature>
<evidence type="ECO:0000256" key="2">
    <source>
        <dbReference type="ARBA" id="ARBA00022525"/>
    </source>
</evidence>
<keyword evidence="2" id="KW-0964">Secreted</keyword>
<dbReference type="EMBL" id="JAWNGG020000015">
    <property type="protein sequence ID" value="KAK9309005.1"/>
    <property type="molecule type" value="Genomic_DNA"/>
</dbReference>
<dbReference type="PRINTS" id="PR00837">
    <property type="entry name" value="V5TPXLIKE"/>
</dbReference>